<feature type="coiled-coil region" evidence="1">
    <location>
        <begin position="10"/>
        <end position="62"/>
    </location>
</feature>
<evidence type="ECO:0000256" key="1">
    <source>
        <dbReference type="SAM" id="Coils"/>
    </source>
</evidence>
<reference evidence="2" key="1">
    <citation type="submission" date="2022-01" db="EMBL/GenBank/DDBJ databases">
        <authorList>
            <person name="King R."/>
        </authorList>
    </citation>
    <scope>NUCLEOTIDE SEQUENCE</scope>
</reference>
<organism evidence="2 3">
    <name type="scientific">Phaedon cochleariae</name>
    <name type="common">Mustard beetle</name>
    <dbReference type="NCBI Taxonomy" id="80249"/>
    <lineage>
        <taxon>Eukaryota</taxon>
        <taxon>Metazoa</taxon>
        <taxon>Ecdysozoa</taxon>
        <taxon>Arthropoda</taxon>
        <taxon>Hexapoda</taxon>
        <taxon>Insecta</taxon>
        <taxon>Pterygota</taxon>
        <taxon>Neoptera</taxon>
        <taxon>Endopterygota</taxon>
        <taxon>Coleoptera</taxon>
        <taxon>Polyphaga</taxon>
        <taxon>Cucujiformia</taxon>
        <taxon>Chrysomeloidea</taxon>
        <taxon>Chrysomelidae</taxon>
        <taxon>Chrysomelinae</taxon>
        <taxon>Chrysomelini</taxon>
        <taxon>Phaedon</taxon>
    </lineage>
</organism>
<dbReference type="AlphaFoldDB" id="A0A9N9X1C1"/>
<evidence type="ECO:0000313" key="2">
    <source>
        <dbReference type="EMBL" id="CAG9815996.1"/>
    </source>
</evidence>
<evidence type="ECO:0000313" key="3">
    <source>
        <dbReference type="Proteomes" id="UP001153737"/>
    </source>
</evidence>
<dbReference type="Proteomes" id="UP001153737">
    <property type="component" value="Chromosome 13"/>
</dbReference>
<accession>A0A9N9X1C1</accession>
<reference evidence="2" key="2">
    <citation type="submission" date="2022-10" db="EMBL/GenBank/DDBJ databases">
        <authorList>
            <consortium name="ENA_rothamsted_submissions"/>
            <consortium name="culmorum"/>
            <person name="King R."/>
        </authorList>
    </citation>
    <scope>NUCLEOTIDE SEQUENCE</scope>
</reference>
<protein>
    <submittedName>
        <fullName evidence="2">Uncharacterized protein</fullName>
    </submittedName>
</protein>
<sequence>MNDASMKLLLDEMKQNKEESKNAIQASECRLQLTIEDLKKEIVTLEKENSKLQNKVELIERNNKRNNIIVFGLGKHKNCPVKIEFISYLKKNTIFQKISNLKNTGIAIAHDLTQNQQEEFKILKSHLRGVRKDNSKKSYLRGNKLIVDGIEYTAEDLQERENILREHTISEPSTPTQSPATAQIISKKIEVPKPLKETLPIKKVNSKDYGEIIKTRSNSNSSQIHGMPSE</sequence>
<keyword evidence="3" id="KW-1185">Reference proteome</keyword>
<proteinExistence type="predicted"/>
<dbReference type="OrthoDB" id="6782207at2759"/>
<name>A0A9N9X1C1_PHACE</name>
<gene>
    <name evidence="2" type="ORF">PHAECO_LOCUS3843</name>
</gene>
<dbReference type="EMBL" id="OU896719">
    <property type="protein sequence ID" value="CAG9815996.1"/>
    <property type="molecule type" value="Genomic_DNA"/>
</dbReference>
<keyword evidence="1" id="KW-0175">Coiled coil</keyword>